<dbReference type="Proteomes" id="UP001054945">
    <property type="component" value="Unassembled WGS sequence"/>
</dbReference>
<accession>A0AAV4Y3P5</accession>
<organism evidence="1 2">
    <name type="scientific">Caerostris extrusa</name>
    <name type="common">Bark spider</name>
    <name type="synonym">Caerostris bankana</name>
    <dbReference type="NCBI Taxonomy" id="172846"/>
    <lineage>
        <taxon>Eukaryota</taxon>
        <taxon>Metazoa</taxon>
        <taxon>Ecdysozoa</taxon>
        <taxon>Arthropoda</taxon>
        <taxon>Chelicerata</taxon>
        <taxon>Arachnida</taxon>
        <taxon>Araneae</taxon>
        <taxon>Araneomorphae</taxon>
        <taxon>Entelegynae</taxon>
        <taxon>Araneoidea</taxon>
        <taxon>Araneidae</taxon>
        <taxon>Caerostris</taxon>
    </lineage>
</organism>
<dbReference type="AlphaFoldDB" id="A0AAV4Y3P5"/>
<dbReference type="EMBL" id="BPLR01001259">
    <property type="protein sequence ID" value="GIZ01139.1"/>
    <property type="molecule type" value="Genomic_DNA"/>
</dbReference>
<comment type="caution">
    <text evidence="1">The sequence shown here is derived from an EMBL/GenBank/DDBJ whole genome shotgun (WGS) entry which is preliminary data.</text>
</comment>
<name>A0AAV4Y3P5_CAEEX</name>
<evidence type="ECO:0000313" key="1">
    <source>
        <dbReference type="EMBL" id="GIZ01139.1"/>
    </source>
</evidence>
<reference evidence="1 2" key="1">
    <citation type="submission" date="2021-06" db="EMBL/GenBank/DDBJ databases">
        <title>Caerostris extrusa draft genome.</title>
        <authorList>
            <person name="Kono N."/>
            <person name="Arakawa K."/>
        </authorList>
    </citation>
    <scope>NUCLEOTIDE SEQUENCE [LARGE SCALE GENOMIC DNA]</scope>
</reference>
<proteinExistence type="predicted"/>
<keyword evidence="2" id="KW-1185">Reference proteome</keyword>
<gene>
    <name evidence="1" type="primary">AVEN_267632_1</name>
    <name evidence="1" type="ORF">CEXT_362821</name>
</gene>
<evidence type="ECO:0000313" key="2">
    <source>
        <dbReference type="Proteomes" id="UP001054945"/>
    </source>
</evidence>
<protein>
    <submittedName>
        <fullName evidence="1">Uncharacterized protein</fullName>
    </submittedName>
</protein>
<sequence>MENDMVEYVSPMVVSYQTQVYKDSNYVECNRWIPLYQSKEHWKMYGVSWYVCRLGYDSENLKSVLAWLAIQTVEKYRLLYMDLCQVHEIIYGEDVKTRWRSKPLSRPLTNPSENETISSI</sequence>